<proteinExistence type="predicted"/>
<sequence>MINWKVRVKNKVFWMSVIPAVLLLVQVVAATFGYMLDLGELGNNLLTVVNAAFGVLAILGIVADPTTEGVSDSQQALTYNEPK</sequence>
<organism evidence="2 3">
    <name type="scientific">Sporofaciens musculi</name>
    <dbReference type="NCBI Taxonomy" id="2681861"/>
    <lineage>
        <taxon>Bacteria</taxon>
        <taxon>Bacillati</taxon>
        <taxon>Bacillota</taxon>
        <taxon>Clostridia</taxon>
        <taxon>Lachnospirales</taxon>
        <taxon>Lachnospiraceae</taxon>
        <taxon>Sporofaciens</taxon>
    </lineage>
</organism>
<keyword evidence="3" id="KW-1185">Reference proteome</keyword>
<keyword evidence="1" id="KW-0812">Transmembrane</keyword>
<keyword evidence="1" id="KW-0472">Membrane</keyword>
<name>A0A7X3SK81_9FIRM</name>
<dbReference type="AlphaFoldDB" id="A0A7X3SK81"/>
<feature type="transmembrane region" description="Helical" evidence="1">
    <location>
        <begin position="12"/>
        <end position="35"/>
    </location>
</feature>
<evidence type="ECO:0000313" key="2">
    <source>
        <dbReference type="EMBL" id="MXP77214.1"/>
    </source>
</evidence>
<gene>
    <name evidence="2" type="ORF">GN277_18080</name>
</gene>
<evidence type="ECO:0000313" key="3">
    <source>
        <dbReference type="Proteomes" id="UP000460412"/>
    </source>
</evidence>
<feature type="transmembrane region" description="Helical" evidence="1">
    <location>
        <begin position="41"/>
        <end position="63"/>
    </location>
</feature>
<dbReference type="NCBIfam" id="TIGR01598">
    <property type="entry name" value="holin_phiLC3"/>
    <property type="match status" value="1"/>
</dbReference>
<reference evidence="2 3" key="1">
    <citation type="submission" date="2019-12" db="EMBL/GenBank/DDBJ databases">
        <title>Sporaefaciens musculi gen. nov., sp. nov., a novel bacterium isolated from the caecum of an obese mouse.</title>
        <authorList>
            <person name="Rasmussen T.S."/>
            <person name="Streidl T."/>
            <person name="Hitch T.C.A."/>
            <person name="Wortmann E."/>
            <person name="Deptula P."/>
            <person name="Hansen M."/>
            <person name="Nielsen D.S."/>
            <person name="Clavel T."/>
            <person name="Vogensen F.K."/>
        </authorList>
    </citation>
    <scope>NUCLEOTIDE SEQUENCE [LARGE SCALE GENOMIC DNA]</scope>
    <source>
        <strain evidence="2 3">WCA-9-b2</strain>
    </source>
</reference>
<evidence type="ECO:0000256" key="1">
    <source>
        <dbReference type="SAM" id="Phobius"/>
    </source>
</evidence>
<keyword evidence="1" id="KW-1133">Transmembrane helix</keyword>
<dbReference type="RefSeq" id="WP_159752348.1">
    <property type="nucleotide sequence ID" value="NZ_WUQX01000001.1"/>
</dbReference>
<dbReference type="Pfam" id="PF04531">
    <property type="entry name" value="Phage_holin_1"/>
    <property type="match status" value="1"/>
</dbReference>
<protein>
    <submittedName>
        <fullName evidence="2">Phage holin</fullName>
    </submittedName>
</protein>
<dbReference type="InterPro" id="IPR006485">
    <property type="entry name" value="Phage-like_holin"/>
</dbReference>
<dbReference type="Proteomes" id="UP000460412">
    <property type="component" value="Unassembled WGS sequence"/>
</dbReference>
<accession>A0A7X3SK81</accession>
<comment type="caution">
    <text evidence="2">The sequence shown here is derived from an EMBL/GenBank/DDBJ whole genome shotgun (WGS) entry which is preliminary data.</text>
</comment>
<dbReference type="EMBL" id="WUQX01000001">
    <property type="protein sequence ID" value="MXP77214.1"/>
    <property type="molecule type" value="Genomic_DNA"/>
</dbReference>